<accession>A0A5C6DHP9</accession>
<dbReference type="GO" id="GO:0030313">
    <property type="term" value="C:cell envelope"/>
    <property type="evidence" value="ECO:0007669"/>
    <property type="project" value="TreeGrafter"/>
</dbReference>
<reference evidence="3 4" key="1">
    <citation type="submission" date="2019-02" db="EMBL/GenBank/DDBJ databases">
        <title>Deep-cultivation of Planctomycetes and their phenomic and genomic characterization uncovers novel biology.</title>
        <authorList>
            <person name="Wiegand S."/>
            <person name="Jogler M."/>
            <person name="Boedeker C."/>
            <person name="Pinto D."/>
            <person name="Vollmers J."/>
            <person name="Rivas-Marin E."/>
            <person name="Kohn T."/>
            <person name="Peeters S.H."/>
            <person name="Heuer A."/>
            <person name="Rast P."/>
            <person name="Oberbeckmann S."/>
            <person name="Bunk B."/>
            <person name="Jeske O."/>
            <person name="Meyerdierks A."/>
            <person name="Storesund J.E."/>
            <person name="Kallscheuer N."/>
            <person name="Luecker S."/>
            <person name="Lage O.M."/>
            <person name="Pohl T."/>
            <person name="Merkel B.J."/>
            <person name="Hornburger P."/>
            <person name="Mueller R.-W."/>
            <person name="Bruemmer F."/>
            <person name="Labrenz M."/>
            <person name="Spormann A.M."/>
            <person name="Op Den Camp H."/>
            <person name="Overmann J."/>
            <person name="Amann R."/>
            <person name="Jetten M.S.M."/>
            <person name="Mascher T."/>
            <person name="Medema M.H."/>
            <person name="Devos D.P."/>
            <person name="Kaster A.-K."/>
            <person name="Ovreas L."/>
            <person name="Rohde M."/>
            <person name="Galperin M.Y."/>
            <person name="Jogler C."/>
        </authorList>
    </citation>
    <scope>NUCLEOTIDE SEQUENCE [LARGE SCALE GENOMIC DNA]</scope>
    <source>
        <strain evidence="3 4">Q31b</strain>
    </source>
</reference>
<dbReference type="EMBL" id="SJPY01000010">
    <property type="protein sequence ID" value="TWU35241.1"/>
    <property type="molecule type" value="Genomic_DNA"/>
</dbReference>
<dbReference type="GO" id="GO:0015679">
    <property type="term" value="P:plasma membrane copper ion transport"/>
    <property type="evidence" value="ECO:0007669"/>
    <property type="project" value="TreeGrafter"/>
</dbReference>
<gene>
    <name evidence="3" type="ORF">Q31b_53370</name>
</gene>
<feature type="coiled-coil region" evidence="2">
    <location>
        <begin position="228"/>
        <end position="255"/>
    </location>
</feature>
<keyword evidence="2" id="KW-0175">Coiled coil</keyword>
<evidence type="ECO:0000313" key="3">
    <source>
        <dbReference type="EMBL" id="TWU35241.1"/>
    </source>
</evidence>
<dbReference type="Gene3D" id="1.10.287.470">
    <property type="entry name" value="Helix hairpin bin"/>
    <property type="match status" value="1"/>
</dbReference>
<evidence type="ECO:0000313" key="4">
    <source>
        <dbReference type="Proteomes" id="UP000315471"/>
    </source>
</evidence>
<dbReference type="GO" id="GO:0060003">
    <property type="term" value="P:copper ion export"/>
    <property type="evidence" value="ECO:0007669"/>
    <property type="project" value="TreeGrafter"/>
</dbReference>
<evidence type="ECO:0000256" key="2">
    <source>
        <dbReference type="SAM" id="Coils"/>
    </source>
</evidence>
<comment type="caution">
    <text evidence="3">The sequence shown here is derived from an EMBL/GenBank/DDBJ whole genome shotgun (WGS) entry which is preliminary data.</text>
</comment>
<keyword evidence="1" id="KW-0813">Transport</keyword>
<dbReference type="Gene3D" id="2.40.30.170">
    <property type="match status" value="1"/>
</dbReference>
<dbReference type="InterPro" id="IPR051909">
    <property type="entry name" value="MFP_Cation_Efflux"/>
</dbReference>
<dbReference type="Gene3D" id="2.40.50.100">
    <property type="match status" value="2"/>
</dbReference>
<organism evidence="3 4">
    <name type="scientific">Novipirellula aureliae</name>
    <dbReference type="NCBI Taxonomy" id="2527966"/>
    <lineage>
        <taxon>Bacteria</taxon>
        <taxon>Pseudomonadati</taxon>
        <taxon>Planctomycetota</taxon>
        <taxon>Planctomycetia</taxon>
        <taxon>Pirellulales</taxon>
        <taxon>Pirellulaceae</taxon>
        <taxon>Novipirellula</taxon>
    </lineage>
</organism>
<dbReference type="PANTHER" id="PTHR30097">
    <property type="entry name" value="CATION EFFLUX SYSTEM PROTEIN CUSB"/>
    <property type="match status" value="1"/>
</dbReference>
<evidence type="ECO:0000256" key="1">
    <source>
        <dbReference type="ARBA" id="ARBA00022448"/>
    </source>
</evidence>
<dbReference type="SUPFAM" id="SSF111369">
    <property type="entry name" value="HlyD-like secretion proteins"/>
    <property type="match status" value="2"/>
</dbReference>
<keyword evidence="4" id="KW-1185">Reference proteome</keyword>
<protein>
    <submittedName>
        <fullName evidence="3">Multidrug resistance protein MdtN</fullName>
    </submittedName>
</protein>
<dbReference type="Proteomes" id="UP000315471">
    <property type="component" value="Unassembled WGS sequence"/>
</dbReference>
<dbReference type="AlphaFoldDB" id="A0A5C6DHP9"/>
<name>A0A5C6DHP9_9BACT</name>
<proteinExistence type="predicted"/>
<sequence length="374" mass="41623">MVSHKGLINRMIRFTHSCFVLISIMSLTKSVCADDAVIVIEDLIVRAIDQADVPAMQTGAILDIRVHEGASVAAGTILAQLDDRHARLEQQIASVNSAIAERKQMDATESSLAKKKLARQEHHAKQGEIDVQIASIQANNQLQVLASEKSEAAAENELNRAVDARKRYVDSVSQSEIDALRLAFERSKLETQQAVFQSKVDELSAQAETISASAQKIAVEEARIGIERAKHDKEVQSLEAELAAFQSDLARLTVDQYQVVAPFDATVVELLRQKGEWVRAGEPLMRLIRLSELRAEGYVDADFRDALLSNAKTRLRLVGESEREIQRDGLKVFVSPEIDPVNHQVRFWVEFANPKHDVLPGMRMEMQMILAGDQ</sequence>
<dbReference type="PANTHER" id="PTHR30097:SF4">
    <property type="entry name" value="SLR6042 PROTEIN"/>
    <property type="match status" value="1"/>
</dbReference>
<dbReference type="OrthoDB" id="259511at2"/>